<dbReference type="PROSITE" id="PS01334">
    <property type="entry name" value="PYRASE_CYS"/>
    <property type="match status" value="1"/>
</dbReference>
<dbReference type="GO" id="GO:0016920">
    <property type="term" value="F:pyroglutamyl-peptidase activity"/>
    <property type="evidence" value="ECO:0007669"/>
    <property type="project" value="UniProtKB-EC"/>
</dbReference>
<proteinExistence type="inferred from homology"/>
<dbReference type="PANTHER" id="PTHR23402:SF1">
    <property type="entry name" value="PYROGLUTAMYL-PEPTIDASE I"/>
    <property type="match status" value="1"/>
</dbReference>
<comment type="catalytic activity">
    <reaction evidence="6">
        <text>Release of an N-terminal pyroglutamyl group from a polypeptide, the second amino acid generally not being Pro.</text>
        <dbReference type="EC" id="3.4.19.3"/>
    </reaction>
</comment>
<evidence type="ECO:0000256" key="4">
    <source>
        <dbReference type="ARBA" id="ARBA00022801"/>
    </source>
</evidence>
<dbReference type="InterPro" id="IPR000816">
    <property type="entry name" value="Peptidase_C15"/>
</dbReference>
<gene>
    <name evidence="7" type="primary">pcp_1</name>
    <name evidence="7" type="ORF">LMG28138_00058</name>
</gene>
<keyword evidence="8" id="KW-1185">Reference proteome</keyword>
<evidence type="ECO:0000313" key="8">
    <source>
        <dbReference type="Proteomes" id="UP000494115"/>
    </source>
</evidence>
<sequence>MKALVTGFEAYGSRAVNPAAEIARMLDGASFGTLQVTGRCLPVTLAEAPQRVVAHIEELAPDITLCLGLWPGEPMIRLERIALNCADFEIPDQAGSLVQNAPLESGGPDGLCATLPLHGALTALWQQGIPARLSGTAGTYLCNATMYRVLRHAQSHRPKMLAGFMHLPYLPSQVAALIEDLCSAQSLELHQRADLASMDLQTMVAAVRTTLTVSAAAKAGA</sequence>
<dbReference type="SUPFAM" id="SSF53182">
    <property type="entry name" value="Pyrrolidone carboxyl peptidase (pyroglutamate aminopeptidase)"/>
    <property type="match status" value="1"/>
</dbReference>
<dbReference type="InterPro" id="IPR033694">
    <property type="entry name" value="PGPEP1_Cys_AS"/>
</dbReference>
<evidence type="ECO:0000256" key="1">
    <source>
        <dbReference type="ARBA" id="ARBA00006641"/>
    </source>
</evidence>
<dbReference type="RefSeq" id="WP_175102636.1">
    <property type="nucleotide sequence ID" value="NZ_CADIKM010000001.1"/>
</dbReference>
<dbReference type="InterPro" id="IPR036440">
    <property type="entry name" value="Peptidase_C15-like_sf"/>
</dbReference>
<organism evidence="7 8">
    <name type="scientific">Pararobbsia alpina</name>
    <dbReference type="NCBI Taxonomy" id="621374"/>
    <lineage>
        <taxon>Bacteria</taxon>
        <taxon>Pseudomonadati</taxon>
        <taxon>Pseudomonadota</taxon>
        <taxon>Betaproteobacteria</taxon>
        <taxon>Burkholderiales</taxon>
        <taxon>Burkholderiaceae</taxon>
        <taxon>Pararobbsia</taxon>
    </lineage>
</organism>
<feature type="active site" evidence="6">
    <location>
        <position position="142"/>
    </location>
</feature>
<keyword evidence="3" id="KW-0645">Protease</keyword>
<dbReference type="AlphaFoldDB" id="A0A6S7AWR9"/>
<comment type="similarity">
    <text evidence="1">Belongs to the peptidase C15 family.</text>
</comment>
<dbReference type="InterPro" id="IPR016125">
    <property type="entry name" value="Peptidase_C15-like"/>
</dbReference>
<dbReference type="GO" id="GO:0006508">
    <property type="term" value="P:proteolysis"/>
    <property type="evidence" value="ECO:0007669"/>
    <property type="project" value="UniProtKB-KW"/>
</dbReference>
<evidence type="ECO:0000256" key="2">
    <source>
        <dbReference type="ARBA" id="ARBA00022490"/>
    </source>
</evidence>
<dbReference type="PANTHER" id="PTHR23402">
    <property type="entry name" value="PROTEASE FAMILY C15 PYROGLUTAMYL-PEPTIDASE I-RELATED"/>
    <property type="match status" value="1"/>
</dbReference>
<dbReference type="PIRSF" id="PIRSF015592">
    <property type="entry name" value="Prld-crbxl_pptds"/>
    <property type="match status" value="1"/>
</dbReference>
<accession>A0A6S7AWR9</accession>
<keyword evidence="5" id="KW-0788">Thiol protease</keyword>
<evidence type="ECO:0000256" key="5">
    <source>
        <dbReference type="ARBA" id="ARBA00022807"/>
    </source>
</evidence>
<evidence type="ECO:0000313" key="7">
    <source>
        <dbReference type="EMBL" id="CAB3775992.1"/>
    </source>
</evidence>
<dbReference type="Pfam" id="PF01470">
    <property type="entry name" value="Peptidase_C15"/>
    <property type="match status" value="1"/>
</dbReference>
<keyword evidence="2" id="KW-0963">Cytoplasm</keyword>
<keyword evidence="4 7" id="KW-0378">Hydrolase</keyword>
<dbReference type="EMBL" id="CADIKM010000001">
    <property type="protein sequence ID" value="CAB3775992.1"/>
    <property type="molecule type" value="Genomic_DNA"/>
</dbReference>
<dbReference type="CDD" id="cd00501">
    <property type="entry name" value="Peptidase_C15"/>
    <property type="match status" value="1"/>
</dbReference>
<dbReference type="GO" id="GO:0005829">
    <property type="term" value="C:cytosol"/>
    <property type="evidence" value="ECO:0007669"/>
    <property type="project" value="InterPro"/>
</dbReference>
<dbReference type="Proteomes" id="UP000494115">
    <property type="component" value="Unassembled WGS sequence"/>
</dbReference>
<name>A0A6S7AWR9_9BURK</name>
<evidence type="ECO:0000256" key="6">
    <source>
        <dbReference type="PROSITE-ProRule" id="PRU10077"/>
    </source>
</evidence>
<reference evidence="7 8" key="1">
    <citation type="submission" date="2020-04" db="EMBL/GenBank/DDBJ databases">
        <authorList>
            <person name="De Canck E."/>
        </authorList>
    </citation>
    <scope>NUCLEOTIDE SEQUENCE [LARGE SCALE GENOMIC DNA]</scope>
    <source>
        <strain evidence="7 8">LMG 28138</strain>
    </source>
</reference>
<protein>
    <recommendedName>
        <fullName evidence="6">Pyroglutamyl-peptidase I</fullName>
        <ecNumber evidence="6">3.4.19.3</ecNumber>
    </recommendedName>
</protein>
<dbReference type="EC" id="3.4.19.3" evidence="6"/>
<dbReference type="Gene3D" id="3.40.630.20">
    <property type="entry name" value="Peptidase C15, pyroglutamyl peptidase I-like"/>
    <property type="match status" value="1"/>
</dbReference>
<dbReference type="PRINTS" id="PR00706">
    <property type="entry name" value="PYROGLUPTASE"/>
</dbReference>
<evidence type="ECO:0000256" key="3">
    <source>
        <dbReference type="ARBA" id="ARBA00022670"/>
    </source>
</evidence>